<evidence type="ECO:0000313" key="2">
    <source>
        <dbReference type="EMBL" id="KAF9884080.1"/>
    </source>
</evidence>
<keyword evidence="1" id="KW-1133">Transmembrane helix</keyword>
<feature type="transmembrane region" description="Helical" evidence="1">
    <location>
        <begin position="114"/>
        <end position="138"/>
    </location>
</feature>
<organism evidence="2 3">
    <name type="scientific">Aspergillus nanangensis</name>
    <dbReference type="NCBI Taxonomy" id="2582783"/>
    <lineage>
        <taxon>Eukaryota</taxon>
        <taxon>Fungi</taxon>
        <taxon>Dikarya</taxon>
        <taxon>Ascomycota</taxon>
        <taxon>Pezizomycotina</taxon>
        <taxon>Eurotiomycetes</taxon>
        <taxon>Eurotiomycetidae</taxon>
        <taxon>Eurotiales</taxon>
        <taxon>Aspergillaceae</taxon>
        <taxon>Aspergillus</taxon>
        <taxon>Aspergillus subgen. Circumdati</taxon>
    </lineage>
</organism>
<name>A0AAD4GP47_ASPNN</name>
<feature type="transmembrane region" description="Helical" evidence="1">
    <location>
        <begin position="16"/>
        <end position="34"/>
    </location>
</feature>
<keyword evidence="1" id="KW-0812">Transmembrane</keyword>
<keyword evidence="3" id="KW-1185">Reference proteome</keyword>
<dbReference type="Proteomes" id="UP001194746">
    <property type="component" value="Unassembled WGS sequence"/>
</dbReference>
<proteinExistence type="predicted"/>
<gene>
    <name evidence="2" type="ORF">FE257_002310</name>
</gene>
<accession>A0AAD4GP47</accession>
<evidence type="ECO:0000256" key="1">
    <source>
        <dbReference type="SAM" id="Phobius"/>
    </source>
</evidence>
<dbReference type="EMBL" id="VCAU01000135">
    <property type="protein sequence ID" value="KAF9884080.1"/>
    <property type="molecule type" value="Genomic_DNA"/>
</dbReference>
<feature type="transmembrane region" description="Helical" evidence="1">
    <location>
        <begin position="88"/>
        <end position="108"/>
    </location>
</feature>
<feature type="transmembrane region" description="Helical" evidence="1">
    <location>
        <begin position="54"/>
        <end position="76"/>
    </location>
</feature>
<dbReference type="AlphaFoldDB" id="A0AAD4GP47"/>
<reference evidence="2" key="2">
    <citation type="submission" date="2020-02" db="EMBL/GenBank/DDBJ databases">
        <authorList>
            <person name="Gilchrist C.L.M."/>
            <person name="Chooi Y.-H."/>
        </authorList>
    </citation>
    <scope>NUCLEOTIDE SEQUENCE</scope>
    <source>
        <strain evidence="2">MST-FP2251</strain>
    </source>
</reference>
<protein>
    <submittedName>
        <fullName evidence="2">Uncharacterized protein</fullName>
    </submittedName>
</protein>
<reference evidence="2" key="1">
    <citation type="journal article" date="2019" name="Beilstein J. Org. Chem.">
        <title>Nanangenines: drimane sesquiterpenoids as the dominant metabolite cohort of a novel Australian fungus, Aspergillus nanangensis.</title>
        <authorList>
            <person name="Lacey H.J."/>
            <person name="Gilchrist C.L.M."/>
            <person name="Crombie A."/>
            <person name="Kalaitzis J.A."/>
            <person name="Vuong D."/>
            <person name="Rutledge P.J."/>
            <person name="Turner P."/>
            <person name="Pitt J.I."/>
            <person name="Lacey E."/>
            <person name="Chooi Y.H."/>
            <person name="Piggott A.M."/>
        </authorList>
    </citation>
    <scope>NUCLEOTIDE SEQUENCE</scope>
    <source>
        <strain evidence="2">MST-FP2251</strain>
    </source>
</reference>
<comment type="caution">
    <text evidence="2">The sequence shown here is derived from an EMBL/GenBank/DDBJ whole genome shotgun (WGS) entry which is preliminary data.</text>
</comment>
<evidence type="ECO:0000313" key="3">
    <source>
        <dbReference type="Proteomes" id="UP001194746"/>
    </source>
</evidence>
<sequence>MGLDNVKELWRRYSRLYIYVIQGGPPFVITLSYLLLPPALTTWRSQRTHESLTFIAVVLASCTLVATSSIIMICLHKWRPVSDRLIEIHMVAGITGSLNMAIHIAWGLQTDTSLVIIAVVLSLVYSIILIMILAYRALLLGPAYNPDRPAGRENIPDLKRSWEMLTVKDELPVHPWMGICPNHMRLVVDTADEVTTRH</sequence>
<keyword evidence="1" id="KW-0472">Membrane</keyword>